<protein>
    <submittedName>
        <fullName evidence="2">Methionine synthase</fullName>
    </submittedName>
</protein>
<feature type="domain" description="Cobalamin-independent methionine synthase MetE C-terminal/archaeal" evidence="1">
    <location>
        <begin position="30"/>
        <end position="354"/>
    </location>
</feature>
<dbReference type="GO" id="GO:0003871">
    <property type="term" value="F:5-methyltetrahydropteroyltriglutamate-homocysteine S-methyltransferase activity"/>
    <property type="evidence" value="ECO:0007669"/>
    <property type="project" value="InterPro"/>
</dbReference>
<keyword evidence="3" id="KW-1185">Reference proteome</keyword>
<gene>
    <name evidence="2" type="ORF">GTS_35050</name>
</gene>
<organism evidence="2 3">
    <name type="scientific">Gandjariella thermophila</name>
    <dbReference type="NCBI Taxonomy" id="1931992"/>
    <lineage>
        <taxon>Bacteria</taxon>
        <taxon>Bacillati</taxon>
        <taxon>Actinomycetota</taxon>
        <taxon>Actinomycetes</taxon>
        <taxon>Pseudonocardiales</taxon>
        <taxon>Pseudonocardiaceae</taxon>
        <taxon>Gandjariella</taxon>
    </lineage>
</organism>
<dbReference type="EMBL" id="BJFL01000018">
    <property type="protein sequence ID" value="GDY31872.1"/>
    <property type="molecule type" value="Genomic_DNA"/>
</dbReference>
<dbReference type="Pfam" id="PF01717">
    <property type="entry name" value="Meth_synt_2"/>
    <property type="match status" value="1"/>
</dbReference>
<name>A0A4D4J9E3_9PSEU</name>
<dbReference type="AlphaFoldDB" id="A0A4D4J9E3"/>
<dbReference type="Proteomes" id="UP000298860">
    <property type="component" value="Unassembled WGS sequence"/>
</dbReference>
<evidence type="ECO:0000313" key="3">
    <source>
        <dbReference type="Proteomes" id="UP000298860"/>
    </source>
</evidence>
<dbReference type="CDD" id="cd03310">
    <property type="entry name" value="CIMS_like"/>
    <property type="match status" value="1"/>
</dbReference>
<reference evidence="3" key="1">
    <citation type="submission" date="2019-04" db="EMBL/GenBank/DDBJ databases">
        <title>Draft genome sequence of Pseudonocardiaceae bacterium SL3-2-4.</title>
        <authorList>
            <person name="Ningsih F."/>
            <person name="Yokota A."/>
            <person name="Sakai Y."/>
            <person name="Nanatani K."/>
            <person name="Yabe S."/>
            <person name="Oetari A."/>
            <person name="Sjamsuridzal W."/>
        </authorList>
    </citation>
    <scope>NUCLEOTIDE SEQUENCE [LARGE SCALE GENOMIC DNA]</scope>
    <source>
        <strain evidence="3">SL3-2-4</strain>
    </source>
</reference>
<accession>A0A4D4J9E3</accession>
<dbReference type="SUPFAM" id="SSF51726">
    <property type="entry name" value="UROD/MetE-like"/>
    <property type="match status" value="1"/>
</dbReference>
<evidence type="ECO:0000313" key="2">
    <source>
        <dbReference type="EMBL" id="GDY31872.1"/>
    </source>
</evidence>
<dbReference type="GO" id="GO:0009086">
    <property type="term" value="P:methionine biosynthetic process"/>
    <property type="evidence" value="ECO:0007669"/>
    <property type="project" value="InterPro"/>
</dbReference>
<dbReference type="Gene3D" id="3.20.20.210">
    <property type="match status" value="1"/>
</dbReference>
<dbReference type="InterPro" id="IPR002629">
    <property type="entry name" value="Met_Synth_C/arc"/>
</dbReference>
<sequence length="365" mass="38072">MGRDGDPPCGPAAGPRTLVRVSEAPWPPGTATGIGSLPGTDPLEAARIVLGELPDLPHLPELPARGVGADLIGRTAALLVDLPVEVVPSGYRVAARPGHDHRRALDLMERDLDALEEAVERGGTRPARVKIQLAGPWTLTAGVELPRGHRVLTDAGAVREFAESLAEGVAAHVAAVTRRTGAPVVVQLDEPTLPAVLAGSLPTPSGYGTVPAVPEPEARTLLSRTVDAVRDATGQPVLVHCCAPRPPVALFRAAGVDGIAFDATLLDQAPTALWDELGEAWDAGVVLLLGLVPGTDPASPLALRAAAEPALRMTDRLGFNRRLLGERAVPTPRCGLAGATPAWARRALSLVRDLGRAFVEPPEDW</sequence>
<proteinExistence type="predicted"/>
<evidence type="ECO:0000259" key="1">
    <source>
        <dbReference type="Pfam" id="PF01717"/>
    </source>
</evidence>
<dbReference type="GO" id="GO:0008270">
    <property type="term" value="F:zinc ion binding"/>
    <property type="evidence" value="ECO:0007669"/>
    <property type="project" value="InterPro"/>
</dbReference>
<dbReference type="InterPro" id="IPR038071">
    <property type="entry name" value="UROD/MetE-like_sf"/>
</dbReference>
<comment type="caution">
    <text evidence="2">The sequence shown here is derived from an EMBL/GenBank/DDBJ whole genome shotgun (WGS) entry which is preliminary data.</text>
</comment>